<dbReference type="Gene3D" id="2.30.330.10">
    <property type="entry name" value="SpoA-like"/>
    <property type="match status" value="1"/>
</dbReference>
<gene>
    <name evidence="2" type="primary">fliN</name>
    <name evidence="2" type="ORF">NCTC11532_01173</name>
</gene>
<keyword evidence="2" id="KW-0966">Cell projection</keyword>
<name>A0A378LPY5_9GAMM</name>
<proteinExistence type="predicted"/>
<keyword evidence="3" id="KW-1185">Reference proteome</keyword>
<dbReference type="RefSeq" id="WP_031567342.1">
    <property type="nucleotide sequence ID" value="NZ_CAAAIS010000008.1"/>
</dbReference>
<protein>
    <submittedName>
        <fullName evidence="2">Flagellar motor switch protein FliN</fullName>
    </submittedName>
</protein>
<keyword evidence="2" id="KW-0282">Flagellum</keyword>
<dbReference type="InterPro" id="IPR001543">
    <property type="entry name" value="FliN-like_C"/>
</dbReference>
<dbReference type="STRING" id="1122170.GCA_000701265_01846"/>
<dbReference type="SUPFAM" id="SSF101801">
    <property type="entry name" value="Surface presentation of antigens (SPOA)"/>
    <property type="match status" value="1"/>
</dbReference>
<organism evidence="2 3">
    <name type="scientific">Legionella wadsworthii</name>
    <dbReference type="NCBI Taxonomy" id="28088"/>
    <lineage>
        <taxon>Bacteria</taxon>
        <taxon>Pseudomonadati</taxon>
        <taxon>Pseudomonadota</taxon>
        <taxon>Gammaproteobacteria</taxon>
        <taxon>Legionellales</taxon>
        <taxon>Legionellaceae</taxon>
        <taxon>Legionella</taxon>
    </lineage>
</organism>
<accession>A0A378LPY5</accession>
<dbReference type="EMBL" id="UGPB01000001">
    <property type="protein sequence ID" value="STY28996.1"/>
    <property type="molecule type" value="Genomic_DNA"/>
</dbReference>
<reference evidence="2 3" key="1">
    <citation type="submission" date="2018-06" db="EMBL/GenBank/DDBJ databases">
        <authorList>
            <consortium name="Pathogen Informatics"/>
            <person name="Doyle S."/>
        </authorList>
    </citation>
    <scope>NUCLEOTIDE SEQUENCE [LARGE SCALE GENOMIC DNA]</scope>
    <source>
        <strain evidence="2 3">NCTC11532</strain>
    </source>
</reference>
<dbReference type="AlphaFoldDB" id="A0A378LPY5"/>
<dbReference type="OrthoDB" id="9773459at2"/>
<sequence length="94" mass="10523">MINKSLLSQEEINALLKTVVHNPEEGDIELSVRFVMAELKRTPEALISWQEGDMLPIETQVAILANNTLIAHGELVLVNDKLGVRLTEIFNKSE</sequence>
<dbReference type="Pfam" id="PF01052">
    <property type="entry name" value="FliMN_C"/>
    <property type="match status" value="1"/>
</dbReference>
<evidence type="ECO:0000313" key="2">
    <source>
        <dbReference type="EMBL" id="STY28996.1"/>
    </source>
</evidence>
<feature type="domain" description="Flagellar motor switch protein FliN-like C-terminal" evidence="1">
    <location>
        <begin position="27"/>
        <end position="90"/>
    </location>
</feature>
<keyword evidence="2" id="KW-0969">Cilium</keyword>
<evidence type="ECO:0000313" key="3">
    <source>
        <dbReference type="Proteomes" id="UP000255297"/>
    </source>
</evidence>
<dbReference type="Proteomes" id="UP000255297">
    <property type="component" value="Unassembled WGS sequence"/>
</dbReference>
<dbReference type="InterPro" id="IPR036429">
    <property type="entry name" value="SpoA-like_sf"/>
</dbReference>
<evidence type="ECO:0000259" key="1">
    <source>
        <dbReference type="Pfam" id="PF01052"/>
    </source>
</evidence>